<evidence type="ECO:0000313" key="2">
    <source>
        <dbReference type="Proteomes" id="UP001500928"/>
    </source>
</evidence>
<dbReference type="EMBL" id="BAABHO010000042">
    <property type="protein sequence ID" value="GAA4802140.1"/>
    <property type="molecule type" value="Genomic_DNA"/>
</dbReference>
<dbReference type="InterPro" id="IPR009959">
    <property type="entry name" value="Cyclase_SnoaL-like"/>
</dbReference>
<accession>A0ABP9BXX4</accession>
<dbReference type="InterPro" id="IPR032710">
    <property type="entry name" value="NTF2-like_dom_sf"/>
</dbReference>
<evidence type="ECO:0000313" key="1">
    <source>
        <dbReference type="EMBL" id="GAA4802140.1"/>
    </source>
</evidence>
<dbReference type="Proteomes" id="UP001500928">
    <property type="component" value="Unassembled WGS sequence"/>
</dbReference>
<proteinExistence type="predicted"/>
<dbReference type="SUPFAM" id="SSF54427">
    <property type="entry name" value="NTF2-like"/>
    <property type="match status" value="1"/>
</dbReference>
<sequence length="154" mass="16083">MNPTTTDLVDRLMDLWSRPLPDDDAAALAAFGALYTDPVEVNGASLTLADMLARARAVQAAYSDMDRVVLERVEAPGKLVVAFRMLGTHTGPLPTPLGVVAPTGGPVDLRVIDVLTLTGDGRIRGIVVVGDELGNLVRLGAVALAGHEPVGRHG</sequence>
<protein>
    <recommendedName>
        <fullName evidence="3">SnoaL-like domain-containing protein</fullName>
    </recommendedName>
</protein>
<dbReference type="RefSeq" id="WP_345420376.1">
    <property type="nucleotide sequence ID" value="NZ_BAABHO010000042.1"/>
</dbReference>
<keyword evidence="2" id="KW-1185">Reference proteome</keyword>
<name>A0ABP9BXX4_9PSEU</name>
<dbReference type="Pfam" id="PF07366">
    <property type="entry name" value="SnoaL"/>
    <property type="match status" value="1"/>
</dbReference>
<organism evidence="1 2">
    <name type="scientific">Actinomycetospora chlora</name>
    <dbReference type="NCBI Taxonomy" id="663608"/>
    <lineage>
        <taxon>Bacteria</taxon>
        <taxon>Bacillati</taxon>
        <taxon>Actinomycetota</taxon>
        <taxon>Actinomycetes</taxon>
        <taxon>Pseudonocardiales</taxon>
        <taxon>Pseudonocardiaceae</taxon>
        <taxon>Actinomycetospora</taxon>
    </lineage>
</organism>
<comment type="caution">
    <text evidence="1">The sequence shown here is derived from an EMBL/GenBank/DDBJ whole genome shotgun (WGS) entry which is preliminary data.</text>
</comment>
<reference evidence="2" key="1">
    <citation type="journal article" date="2019" name="Int. J. Syst. Evol. Microbiol.">
        <title>The Global Catalogue of Microorganisms (GCM) 10K type strain sequencing project: providing services to taxonomists for standard genome sequencing and annotation.</title>
        <authorList>
            <consortium name="The Broad Institute Genomics Platform"/>
            <consortium name="The Broad Institute Genome Sequencing Center for Infectious Disease"/>
            <person name="Wu L."/>
            <person name="Ma J."/>
        </authorList>
    </citation>
    <scope>NUCLEOTIDE SEQUENCE [LARGE SCALE GENOMIC DNA]</scope>
    <source>
        <strain evidence="2">JCM 17979</strain>
    </source>
</reference>
<gene>
    <name evidence="1" type="ORF">GCM10023200_44080</name>
</gene>
<dbReference type="Gene3D" id="3.10.450.50">
    <property type="match status" value="1"/>
</dbReference>
<evidence type="ECO:0008006" key="3">
    <source>
        <dbReference type="Google" id="ProtNLM"/>
    </source>
</evidence>